<dbReference type="InterPro" id="IPR023153">
    <property type="entry name" value="DarP_sf"/>
</dbReference>
<dbReference type="AlphaFoldDB" id="A0AAX4PI75"/>
<gene>
    <name evidence="2" type="ORF">HKI87_12g72090</name>
</gene>
<dbReference type="EMBL" id="CP151512">
    <property type="protein sequence ID" value="WZN65649.1"/>
    <property type="molecule type" value="Genomic_DNA"/>
</dbReference>
<protein>
    <submittedName>
        <fullName evidence="2">Uncharacterized protein</fullName>
    </submittedName>
</protein>
<evidence type="ECO:0000256" key="1">
    <source>
        <dbReference type="SAM" id="MobiDB-lite"/>
    </source>
</evidence>
<accession>A0AAX4PI75</accession>
<dbReference type="Gene3D" id="1.10.60.30">
    <property type="entry name" value="PSPTO4464-like domains"/>
    <property type="match status" value="1"/>
</dbReference>
<dbReference type="Proteomes" id="UP001472866">
    <property type="component" value="Chromosome 12"/>
</dbReference>
<proteinExistence type="predicted"/>
<sequence>MKPFSLHPAWTPRGVPRARPWSNWVRPRDTIASFARPKRGAPEGGLFDFSSAREAESFSSSSAAESKSARKRQAKEYFRCAEKLTSLGKGQLRQAAEHLDDEVLELVKLAQRLPYKNQGRKRLEQTIAKMLRETKADVDVILGDIR</sequence>
<evidence type="ECO:0000313" key="3">
    <source>
        <dbReference type="Proteomes" id="UP001472866"/>
    </source>
</evidence>
<dbReference type="InterPro" id="IPR006839">
    <property type="entry name" value="DarP"/>
</dbReference>
<reference evidence="2 3" key="1">
    <citation type="submission" date="2024-03" db="EMBL/GenBank/DDBJ databases">
        <title>Complete genome sequence of the green alga Chloropicon roscoffensis RCC1871.</title>
        <authorList>
            <person name="Lemieux C."/>
            <person name="Pombert J.-F."/>
            <person name="Otis C."/>
            <person name="Turmel M."/>
        </authorList>
    </citation>
    <scope>NUCLEOTIDE SEQUENCE [LARGE SCALE GENOMIC DNA]</scope>
    <source>
        <strain evidence="2 3">RCC1871</strain>
    </source>
</reference>
<dbReference type="SUPFAM" id="SSF158710">
    <property type="entry name" value="PSPTO4464-like"/>
    <property type="match status" value="1"/>
</dbReference>
<name>A0AAX4PI75_9CHLO</name>
<feature type="region of interest" description="Disordered" evidence="1">
    <location>
        <begin position="1"/>
        <end position="21"/>
    </location>
</feature>
<keyword evidence="3" id="KW-1185">Reference proteome</keyword>
<dbReference type="Pfam" id="PF04751">
    <property type="entry name" value="DarP"/>
    <property type="match status" value="1"/>
</dbReference>
<evidence type="ECO:0000313" key="2">
    <source>
        <dbReference type="EMBL" id="WZN65649.1"/>
    </source>
</evidence>
<organism evidence="2 3">
    <name type="scientific">Chloropicon roscoffensis</name>
    <dbReference type="NCBI Taxonomy" id="1461544"/>
    <lineage>
        <taxon>Eukaryota</taxon>
        <taxon>Viridiplantae</taxon>
        <taxon>Chlorophyta</taxon>
        <taxon>Chloropicophyceae</taxon>
        <taxon>Chloropicales</taxon>
        <taxon>Chloropicaceae</taxon>
        <taxon>Chloropicon</taxon>
    </lineage>
</organism>